<organism evidence="2 3">
    <name type="scientific">Glycocaulis albus</name>
    <dbReference type="NCBI Taxonomy" id="1382801"/>
    <lineage>
        <taxon>Bacteria</taxon>
        <taxon>Pseudomonadati</taxon>
        <taxon>Pseudomonadota</taxon>
        <taxon>Alphaproteobacteria</taxon>
        <taxon>Maricaulales</taxon>
        <taxon>Maricaulaceae</taxon>
        <taxon>Glycocaulis</taxon>
    </lineage>
</organism>
<evidence type="ECO:0000313" key="3">
    <source>
        <dbReference type="Proteomes" id="UP000648722"/>
    </source>
</evidence>
<protein>
    <recommendedName>
        <fullName evidence="4">Lipoprotein</fullName>
    </recommendedName>
</protein>
<dbReference type="Proteomes" id="UP000648722">
    <property type="component" value="Unassembled WGS sequence"/>
</dbReference>
<proteinExistence type="predicted"/>
<name>A0ABQ1XI92_9PROT</name>
<accession>A0ABQ1XI92</accession>
<sequence>MLASAGLAVLLASCATAEPGVYRGAVRGADDPHSGNNLEDLPRCSEIYDGGAYLVASPVAGRPGGRIEVRHNLGMGNRPYNIPPRCVDEWRIDPPDAATLSGNRRFLDISADTAPGTLTLTVTAQGYSTSISIPVIDPDLPNIYGSWIPAQPFSCAGYEMPSVFSIRPDGRVLIAYPNMMGRYQDERAYTYDHVTGAFTLGQQSGYVRVMGEGHIVFTGFAFPSGRMPPPPPPGEPEPDPTRCEYELRRAGEAY</sequence>
<evidence type="ECO:0000256" key="1">
    <source>
        <dbReference type="SAM" id="SignalP"/>
    </source>
</evidence>
<keyword evidence="3" id="KW-1185">Reference proteome</keyword>
<comment type="caution">
    <text evidence="2">The sequence shown here is derived from an EMBL/GenBank/DDBJ whole genome shotgun (WGS) entry which is preliminary data.</text>
</comment>
<reference evidence="3" key="1">
    <citation type="journal article" date="2019" name="Int. J. Syst. Evol. Microbiol.">
        <title>The Global Catalogue of Microorganisms (GCM) 10K type strain sequencing project: providing services to taxonomists for standard genome sequencing and annotation.</title>
        <authorList>
            <consortium name="The Broad Institute Genomics Platform"/>
            <consortium name="The Broad Institute Genome Sequencing Center for Infectious Disease"/>
            <person name="Wu L."/>
            <person name="Ma J."/>
        </authorList>
    </citation>
    <scope>NUCLEOTIDE SEQUENCE [LARGE SCALE GENOMIC DNA]</scope>
    <source>
        <strain evidence="3">CGMCC 1.12766</strain>
    </source>
</reference>
<gene>
    <name evidence="2" type="ORF">GCM10007420_07330</name>
</gene>
<feature type="signal peptide" evidence="1">
    <location>
        <begin position="1"/>
        <end position="17"/>
    </location>
</feature>
<feature type="chain" id="PRO_5045550174" description="Lipoprotein" evidence="1">
    <location>
        <begin position="18"/>
        <end position="254"/>
    </location>
</feature>
<dbReference type="EMBL" id="BMFS01000002">
    <property type="protein sequence ID" value="GGG94353.1"/>
    <property type="molecule type" value="Genomic_DNA"/>
</dbReference>
<evidence type="ECO:0008006" key="4">
    <source>
        <dbReference type="Google" id="ProtNLM"/>
    </source>
</evidence>
<keyword evidence="1" id="KW-0732">Signal</keyword>
<evidence type="ECO:0000313" key="2">
    <source>
        <dbReference type="EMBL" id="GGG94353.1"/>
    </source>
</evidence>